<organism evidence="1 2">
    <name type="scientific">Paenibacillus mesotrionivorans</name>
    <dbReference type="NCBI Taxonomy" id="3160968"/>
    <lineage>
        <taxon>Bacteria</taxon>
        <taxon>Bacillati</taxon>
        <taxon>Bacillota</taxon>
        <taxon>Bacilli</taxon>
        <taxon>Bacillales</taxon>
        <taxon>Paenibacillaceae</taxon>
        <taxon>Paenibacillus</taxon>
    </lineage>
</organism>
<keyword evidence="2" id="KW-1185">Reference proteome</keyword>
<sequence>MEQLTDEQLIERVRQGSMDAFAALVDRHKNGVFQFIRCRVEIRETAEDLAQEVFLKLYRHLPDFRGDARFTTWLYGLTLNTVRDHLRMKKRRPVTTVLETLKGWFTDSREEPEAEAVRSEERQTVAGILAGLPPKYREVLVLYHYRQMALSEVALLLQIPVKTAETRLYRGKQLLKERWLEVDQHEDSASQRRTARTVPEAKADS</sequence>
<proteinExistence type="predicted"/>
<comment type="caution">
    <text evidence="1">The sequence shown here is derived from an EMBL/GenBank/DDBJ whole genome shotgun (WGS) entry which is preliminary data.</text>
</comment>
<dbReference type="EMBL" id="JBJURJ010000022">
    <property type="protein sequence ID" value="MFM9331752.1"/>
    <property type="molecule type" value="Genomic_DNA"/>
</dbReference>
<evidence type="ECO:0000313" key="2">
    <source>
        <dbReference type="Proteomes" id="UP001631969"/>
    </source>
</evidence>
<accession>A0ACC7PBL4</accession>
<dbReference type="Proteomes" id="UP001631969">
    <property type="component" value="Unassembled WGS sequence"/>
</dbReference>
<reference evidence="1" key="1">
    <citation type="submission" date="2024-12" db="EMBL/GenBank/DDBJ databases">
        <authorList>
            <person name="Wu N."/>
        </authorList>
    </citation>
    <scope>NUCLEOTIDE SEQUENCE</scope>
    <source>
        <strain evidence="1">P15</strain>
    </source>
</reference>
<gene>
    <name evidence="1" type="ORF">ACI1P1_25980</name>
</gene>
<evidence type="ECO:0000313" key="1">
    <source>
        <dbReference type="EMBL" id="MFM9331752.1"/>
    </source>
</evidence>
<protein>
    <submittedName>
        <fullName evidence="1">RNA polymerase sigma factor</fullName>
    </submittedName>
</protein>
<name>A0ACC7PBL4_9BACL</name>